<keyword evidence="1" id="KW-1133">Transmembrane helix</keyword>
<organism evidence="2 3">
    <name type="scientific">Brassica napus</name>
    <name type="common">Rape</name>
    <dbReference type="NCBI Taxonomy" id="3708"/>
    <lineage>
        <taxon>Eukaryota</taxon>
        <taxon>Viridiplantae</taxon>
        <taxon>Streptophyta</taxon>
        <taxon>Embryophyta</taxon>
        <taxon>Tracheophyta</taxon>
        <taxon>Spermatophyta</taxon>
        <taxon>Magnoliopsida</taxon>
        <taxon>eudicotyledons</taxon>
        <taxon>Gunneridae</taxon>
        <taxon>Pentapetalae</taxon>
        <taxon>rosids</taxon>
        <taxon>malvids</taxon>
        <taxon>Brassicales</taxon>
        <taxon>Brassicaceae</taxon>
        <taxon>Brassiceae</taxon>
        <taxon>Brassica</taxon>
    </lineage>
</organism>
<keyword evidence="1" id="KW-0812">Transmembrane</keyword>
<accession>A0ABQ7XQJ2</accession>
<feature type="non-terminal residue" evidence="2">
    <location>
        <position position="101"/>
    </location>
</feature>
<evidence type="ECO:0000313" key="2">
    <source>
        <dbReference type="EMBL" id="KAH0858168.1"/>
    </source>
</evidence>
<comment type="caution">
    <text evidence="2">The sequence shown here is derived from an EMBL/GenBank/DDBJ whole genome shotgun (WGS) entry which is preliminary data.</text>
</comment>
<feature type="transmembrane region" description="Helical" evidence="1">
    <location>
        <begin position="20"/>
        <end position="43"/>
    </location>
</feature>
<dbReference type="EMBL" id="JAGKQM010000019">
    <property type="protein sequence ID" value="KAH0858168.1"/>
    <property type="molecule type" value="Genomic_DNA"/>
</dbReference>
<keyword evidence="1" id="KW-0472">Membrane</keyword>
<proteinExistence type="predicted"/>
<dbReference type="Proteomes" id="UP000824890">
    <property type="component" value="Unassembled WGS sequence"/>
</dbReference>
<evidence type="ECO:0000256" key="1">
    <source>
        <dbReference type="SAM" id="Phobius"/>
    </source>
</evidence>
<feature type="non-terminal residue" evidence="2">
    <location>
        <position position="1"/>
    </location>
</feature>
<protein>
    <submittedName>
        <fullName evidence="2">Uncharacterized protein</fullName>
    </submittedName>
</protein>
<evidence type="ECO:0000313" key="3">
    <source>
        <dbReference type="Proteomes" id="UP000824890"/>
    </source>
</evidence>
<sequence length="101" mass="11173">SELKLLISLKICGFRSDLDFSLYLLVLVRGVGYAGSDVGWYFFHRIWIGRRLSYLCSLFCGLHPTPADMSLVLHQAGSGVILCSFILRLLCGGNSRECSGL</sequence>
<name>A0ABQ7XQJ2_BRANA</name>
<gene>
    <name evidence="2" type="ORF">HID58_086429</name>
</gene>
<keyword evidence="3" id="KW-1185">Reference proteome</keyword>
<reference evidence="2 3" key="1">
    <citation type="submission" date="2021-05" db="EMBL/GenBank/DDBJ databases">
        <title>Genome Assembly of Synthetic Allotetraploid Brassica napus Reveals Homoeologous Exchanges between Subgenomes.</title>
        <authorList>
            <person name="Davis J.T."/>
        </authorList>
    </citation>
    <scope>NUCLEOTIDE SEQUENCE [LARGE SCALE GENOMIC DNA]</scope>
    <source>
        <strain evidence="3">cv. Da-Ae</strain>
        <tissue evidence="2">Seedling</tissue>
    </source>
</reference>